<proteinExistence type="predicted"/>
<evidence type="ECO:0000313" key="1">
    <source>
        <dbReference type="EMBL" id="MBS0026535.1"/>
    </source>
</evidence>
<keyword evidence="2" id="KW-1185">Reference proteome</keyword>
<gene>
    <name evidence="1" type="ORF">KE626_04350</name>
</gene>
<comment type="caution">
    <text evidence="1">The sequence shown here is derived from an EMBL/GenBank/DDBJ whole genome shotgun (WGS) entry which is preliminary data.</text>
</comment>
<organism evidence="1 2">
    <name type="scientific">Chitinophaga hostae</name>
    <dbReference type="NCBI Taxonomy" id="2831022"/>
    <lineage>
        <taxon>Bacteria</taxon>
        <taxon>Pseudomonadati</taxon>
        <taxon>Bacteroidota</taxon>
        <taxon>Chitinophagia</taxon>
        <taxon>Chitinophagales</taxon>
        <taxon>Chitinophagaceae</taxon>
        <taxon>Chitinophaga</taxon>
    </lineage>
</organism>
<evidence type="ECO:0000313" key="2">
    <source>
        <dbReference type="Proteomes" id="UP000676386"/>
    </source>
</evidence>
<dbReference type="EMBL" id="JAGTXB010000002">
    <property type="protein sequence ID" value="MBS0026535.1"/>
    <property type="molecule type" value="Genomic_DNA"/>
</dbReference>
<dbReference type="Proteomes" id="UP000676386">
    <property type="component" value="Unassembled WGS sequence"/>
</dbReference>
<accession>A0ABS5IUE8</accession>
<name>A0ABS5IUE8_9BACT</name>
<protein>
    <recommendedName>
        <fullName evidence="3">DUF3828 domain-containing protein</fullName>
    </recommendedName>
</protein>
<sequence length="321" mass="36691">MKYISIILIAFLCFPTVFFGQEMKGVAMLSKEQMLDVDAYHVFRTNKYLDFKDMVEINKFIDGTLYQATDLRKKYGSTDWNKIENENASTYQVKNNPGIKYEFSNGNMTAKYTYDDSMINLHGEVKTVYNAKGFVLLLEKKRMFAADGRTETESVINEFDSSNRVKKIINRFENDKDKSKNKEAVINVDYKEHEILICSNNGTMKCELIPSKEPGLFYSDLSARETASQFGYILGNNAPENARKYCTGKALDKLSMPVLKKQVNSISFVSGTGRISSEKESEIEDQWKIHYADGSEASMSVKFSLIQTENGWRISDFILPE</sequence>
<dbReference type="RefSeq" id="WP_211971676.1">
    <property type="nucleotide sequence ID" value="NZ_CBFHAM010000048.1"/>
</dbReference>
<reference evidence="1 2" key="1">
    <citation type="submission" date="2021-04" db="EMBL/GenBank/DDBJ databases">
        <title>Chitinophaga sp. nov., isolated from the rhizosphere soil.</title>
        <authorList>
            <person name="He S."/>
        </authorList>
    </citation>
    <scope>NUCLEOTIDE SEQUENCE [LARGE SCALE GENOMIC DNA]</scope>
    <source>
        <strain evidence="1 2">2R12</strain>
    </source>
</reference>
<evidence type="ECO:0008006" key="3">
    <source>
        <dbReference type="Google" id="ProtNLM"/>
    </source>
</evidence>